<dbReference type="Proteomes" id="UP000631114">
    <property type="component" value="Unassembled WGS sequence"/>
</dbReference>
<reference evidence="3 4" key="1">
    <citation type="submission" date="2020-10" db="EMBL/GenBank/DDBJ databases">
        <title>The Coptis chinensis genome and diversification of protoberbering-type alkaloids.</title>
        <authorList>
            <person name="Wang B."/>
            <person name="Shu S."/>
            <person name="Song C."/>
            <person name="Liu Y."/>
        </authorList>
    </citation>
    <scope>NUCLEOTIDE SEQUENCE [LARGE SCALE GENOMIC DNA]</scope>
    <source>
        <strain evidence="3">HL-2020</strain>
        <tissue evidence="3">Leaf</tissue>
    </source>
</reference>
<feature type="repeat" description="PPR" evidence="2">
    <location>
        <begin position="112"/>
        <end position="146"/>
    </location>
</feature>
<dbReference type="FunFam" id="1.25.40.10:FF:000184">
    <property type="entry name" value="Pentatricopeptide repeat-containing protein, chloroplastic"/>
    <property type="match status" value="1"/>
</dbReference>
<dbReference type="PROSITE" id="PS51375">
    <property type="entry name" value="PPR"/>
    <property type="match status" value="3"/>
</dbReference>
<dbReference type="AlphaFoldDB" id="A0A835LHA4"/>
<protein>
    <recommendedName>
        <fullName evidence="5">Pentatricopeptide repeat-containing protein</fullName>
    </recommendedName>
</protein>
<dbReference type="InterPro" id="IPR046848">
    <property type="entry name" value="E_motif"/>
</dbReference>
<dbReference type="GO" id="GO:0003723">
    <property type="term" value="F:RNA binding"/>
    <property type="evidence" value="ECO:0007669"/>
    <property type="project" value="InterPro"/>
</dbReference>
<dbReference type="InterPro" id="IPR002885">
    <property type="entry name" value="PPR_rpt"/>
</dbReference>
<dbReference type="Pfam" id="PF13041">
    <property type="entry name" value="PPR_2"/>
    <property type="match status" value="1"/>
</dbReference>
<accession>A0A835LHA4</accession>
<evidence type="ECO:0000313" key="3">
    <source>
        <dbReference type="EMBL" id="KAF9592462.1"/>
    </source>
</evidence>
<dbReference type="Gene3D" id="1.25.40.10">
    <property type="entry name" value="Tetratricopeptide repeat domain"/>
    <property type="match status" value="3"/>
</dbReference>
<gene>
    <name evidence="3" type="ORF">IFM89_014952</name>
</gene>
<dbReference type="InterPro" id="IPR011990">
    <property type="entry name" value="TPR-like_helical_dom_sf"/>
</dbReference>
<organism evidence="3 4">
    <name type="scientific">Coptis chinensis</name>
    <dbReference type="NCBI Taxonomy" id="261450"/>
    <lineage>
        <taxon>Eukaryota</taxon>
        <taxon>Viridiplantae</taxon>
        <taxon>Streptophyta</taxon>
        <taxon>Embryophyta</taxon>
        <taxon>Tracheophyta</taxon>
        <taxon>Spermatophyta</taxon>
        <taxon>Magnoliopsida</taxon>
        <taxon>Ranunculales</taxon>
        <taxon>Ranunculaceae</taxon>
        <taxon>Coptidoideae</taxon>
        <taxon>Coptis</taxon>
    </lineage>
</organism>
<dbReference type="GO" id="GO:0009451">
    <property type="term" value="P:RNA modification"/>
    <property type="evidence" value="ECO:0007669"/>
    <property type="project" value="InterPro"/>
</dbReference>
<evidence type="ECO:0000256" key="1">
    <source>
        <dbReference type="ARBA" id="ARBA00022737"/>
    </source>
</evidence>
<proteinExistence type="predicted"/>
<dbReference type="Pfam" id="PF20431">
    <property type="entry name" value="E_motif"/>
    <property type="match status" value="1"/>
</dbReference>
<dbReference type="PANTHER" id="PTHR47926">
    <property type="entry name" value="PENTATRICOPEPTIDE REPEAT-CONTAINING PROTEIN"/>
    <property type="match status" value="1"/>
</dbReference>
<keyword evidence="4" id="KW-1185">Reference proteome</keyword>
<sequence length="431" mass="47888">MSRVLNACLFGLDNAVDGKLKRAYGTIMFTQIPKPNVFTWNTMIRAFAISTDFVFALHYYREMIRRGVLPDKYTYPFLLQACEGVLDVGIVEQVHGHVVKFGKLFEEIIERDVVSWTTLISGLVSQGFYAEGLLVFNEMMVDEYCVRPNAVTMMEVMLACANLGSLDHARGFHAFLEKMGWTEAEVSIRNSLIDAYSKCGSIGCASGIFHETQCSLKDAYSWTAVIAGLAMNGCGTEAVKWFYQMKLVAGVVPDAVTFIAVLSACAHAGLLDEGVKIFESMEVEYGIVPEIQHYGCMVDLFGRVGFLERAYSFVEIMPMEPNLATLGSLLSACRVHNNVELGEVVLEKINSFCSYGGGASVLLSNMYASGRQWREVVDVREGMKEGNSKRRKPPGRSWIEVKGVVHEFLAGDKSHPRAMELFMVLEGLRTL</sequence>
<evidence type="ECO:0008006" key="5">
    <source>
        <dbReference type="Google" id="ProtNLM"/>
    </source>
</evidence>
<dbReference type="InterPro" id="IPR046960">
    <property type="entry name" value="PPR_At4g14850-like_plant"/>
</dbReference>
<name>A0A835LHA4_9MAGN</name>
<evidence type="ECO:0000256" key="2">
    <source>
        <dbReference type="PROSITE-ProRule" id="PRU00708"/>
    </source>
</evidence>
<feature type="repeat" description="PPR" evidence="2">
    <location>
        <begin position="36"/>
        <end position="70"/>
    </location>
</feature>
<comment type="caution">
    <text evidence="3">The sequence shown here is derived from an EMBL/GenBank/DDBJ whole genome shotgun (WGS) entry which is preliminary data.</text>
</comment>
<keyword evidence="1" id="KW-0677">Repeat</keyword>
<feature type="repeat" description="PPR" evidence="2">
    <location>
        <begin position="254"/>
        <end position="289"/>
    </location>
</feature>
<evidence type="ECO:0000313" key="4">
    <source>
        <dbReference type="Proteomes" id="UP000631114"/>
    </source>
</evidence>
<dbReference type="OrthoDB" id="185373at2759"/>
<dbReference type="Pfam" id="PF01535">
    <property type="entry name" value="PPR"/>
    <property type="match status" value="4"/>
</dbReference>
<dbReference type="PANTHER" id="PTHR47926:SF411">
    <property type="entry name" value="PENTATRICOPEPTIDE REPEAT-CONTAINING PROTEIN"/>
    <property type="match status" value="1"/>
</dbReference>
<dbReference type="EMBL" id="JADFTS010000008">
    <property type="protein sequence ID" value="KAF9592462.1"/>
    <property type="molecule type" value="Genomic_DNA"/>
</dbReference>
<dbReference type="NCBIfam" id="TIGR00756">
    <property type="entry name" value="PPR"/>
    <property type="match status" value="4"/>
</dbReference>